<dbReference type="GO" id="GO:0005886">
    <property type="term" value="C:plasma membrane"/>
    <property type="evidence" value="ECO:0007669"/>
    <property type="project" value="TreeGrafter"/>
</dbReference>
<comment type="caution">
    <text evidence="2">The sequence shown here is derived from an EMBL/GenBank/DDBJ whole genome shotgun (WGS) entry which is preliminary data.</text>
</comment>
<feature type="binding site" evidence="1">
    <location>
        <position position="266"/>
    </location>
    <ligand>
        <name>Zn(2+)</name>
        <dbReference type="ChEBI" id="CHEBI:29105"/>
    </ligand>
</feature>
<name>A0A0F4QV40_9GAMM</name>
<dbReference type="EMBL" id="JXYA01000011">
    <property type="protein sequence ID" value="KJZ11115.1"/>
    <property type="molecule type" value="Genomic_DNA"/>
</dbReference>
<dbReference type="PATRIC" id="fig|43658.5.peg.1307"/>
<dbReference type="SUPFAM" id="SSF158745">
    <property type="entry name" value="LanC-like"/>
    <property type="match status" value="1"/>
</dbReference>
<gene>
    <name evidence="2" type="ORF">TW77_06210</name>
</gene>
<evidence type="ECO:0000256" key="1">
    <source>
        <dbReference type="PIRSR" id="PIRSR607822-1"/>
    </source>
</evidence>
<dbReference type="CDD" id="cd04793">
    <property type="entry name" value="LanC"/>
    <property type="match status" value="1"/>
</dbReference>
<feature type="binding site" evidence="1">
    <location>
        <position position="315"/>
    </location>
    <ligand>
        <name>Zn(2+)</name>
        <dbReference type="ChEBI" id="CHEBI:29105"/>
    </ligand>
</feature>
<dbReference type="PRINTS" id="PR01950">
    <property type="entry name" value="LANCSUPER"/>
</dbReference>
<dbReference type="Pfam" id="PF05147">
    <property type="entry name" value="LANC_like"/>
    <property type="match status" value="1"/>
</dbReference>
<dbReference type="InterPro" id="IPR033889">
    <property type="entry name" value="LanC"/>
</dbReference>
<keyword evidence="3" id="KW-1185">Reference proteome</keyword>
<proteinExistence type="predicted"/>
<dbReference type="GO" id="GO:0031179">
    <property type="term" value="P:peptide modification"/>
    <property type="evidence" value="ECO:0007669"/>
    <property type="project" value="InterPro"/>
</dbReference>
<evidence type="ECO:0000313" key="3">
    <source>
        <dbReference type="Proteomes" id="UP000033452"/>
    </source>
</evidence>
<dbReference type="OrthoDB" id="6313827at2"/>
<evidence type="ECO:0000313" key="2">
    <source>
        <dbReference type="EMBL" id="KJZ11115.1"/>
    </source>
</evidence>
<dbReference type="RefSeq" id="WP_046004107.1">
    <property type="nucleotide sequence ID" value="NZ_JXYA01000011.1"/>
</dbReference>
<keyword evidence="1" id="KW-0479">Metal-binding</keyword>
<feature type="binding site" evidence="1">
    <location>
        <position position="316"/>
    </location>
    <ligand>
        <name>Zn(2+)</name>
        <dbReference type="ChEBI" id="CHEBI:29105"/>
    </ligand>
</feature>
<dbReference type="InterPro" id="IPR007822">
    <property type="entry name" value="LANC-like"/>
</dbReference>
<accession>A0A0F4QV40</accession>
<protein>
    <submittedName>
        <fullName evidence="2">Lantibiotic biosynthesis protein</fullName>
    </submittedName>
</protein>
<dbReference type="AlphaFoldDB" id="A0A0F4QV40"/>
<dbReference type="PANTHER" id="PTHR12736:SF7">
    <property type="entry name" value="LANC-LIKE PROTEIN 3"/>
    <property type="match status" value="1"/>
</dbReference>
<dbReference type="Proteomes" id="UP000033452">
    <property type="component" value="Unassembled WGS sequence"/>
</dbReference>
<keyword evidence="1" id="KW-0862">Zinc</keyword>
<dbReference type="Gene3D" id="1.50.10.20">
    <property type="match status" value="1"/>
</dbReference>
<dbReference type="PANTHER" id="PTHR12736">
    <property type="entry name" value="LANC-LIKE PROTEIN"/>
    <property type="match status" value="1"/>
</dbReference>
<sequence>MPEQISLSTQQRDTIRTLLKIITDKVSTNIQDAQLPNGLLSGLAGQLLFLYKAYEYDASLVDEALFSEKLEALQEGLDQQTFELSNGLAGQAWMLEYLNQADPENYDPELLEEVDELFRASLDIQPWQGEIEMVLGLSGFAPYASRRAKQSDQAALYEVIVSGLESTATRLDNGHITWSQPQESVYRFNKDEPTEPEYNLGLAHGVPGIIAALLPAVHIPSLQARVTTLLLGACDWLLAQQSPDSTSQACFGSCAGGEHHSRLGWCYGDLTIAMTLARVGQQLDRPSYIERALDIALHAAERDEQSGHITDAGLCHGFYGMALIYQILNQLMPHPRLVQAMQYWVDYSLQQYTERGVESLYAYNGLDKDYHEDFGFLMGYAGIGLALTTLFDDDTGWVDCLLMA</sequence>
<reference evidence="2 3" key="1">
    <citation type="journal article" date="2015" name="BMC Genomics">
        <title>Genome mining reveals unlocked bioactive potential of marine Gram-negative bacteria.</title>
        <authorList>
            <person name="Machado H."/>
            <person name="Sonnenschein E.C."/>
            <person name="Melchiorsen J."/>
            <person name="Gram L."/>
        </authorList>
    </citation>
    <scope>NUCLEOTIDE SEQUENCE [LARGE SCALE GENOMIC DNA]</scope>
    <source>
        <strain evidence="2 3">S2471</strain>
    </source>
</reference>
<dbReference type="PRINTS" id="PR01955">
    <property type="entry name" value="LANCFRANKIA"/>
</dbReference>
<dbReference type="GO" id="GO:0046872">
    <property type="term" value="F:metal ion binding"/>
    <property type="evidence" value="ECO:0007669"/>
    <property type="project" value="UniProtKB-KW"/>
</dbReference>
<organism evidence="2 3">
    <name type="scientific">Pseudoalteromonas rubra</name>
    <dbReference type="NCBI Taxonomy" id="43658"/>
    <lineage>
        <taxon>Bacteria</taxon>
        <taxon>Pseudomonadati</taxon>
        <taxon>Pseudomonadota</taxon>
        <taxon>Gammaproteobacteria</taxon>
        <taxon>Alteromonadales</taxon>
        <taxon>Pseudoalteromonadaceae</taxon>
        <taxon>Pseudoalteromonas</taxon>
    </lineage>
</organism>
<dbReference type="SMART" id="SM01260">
    <property type="entry name" value="LANC_like"/>
    <property type="match status" value="1"/>
</dbReference>